<organism evidence="4 5">
    <name type="scientific">Thermaerobacter subterraneus DSM 13965</name>
    <dbReference type="NCBI Taxonomy" id="867903"/>
    <lineage>
        <taxon>Bacteria</taxon>
        <taxon>Bacillati</taxon>
        <taxon>Bacillota</taxon>
        <taxon>Clostridia</taxon>
        <taxon>Eubacteriales</taxon>
        <taxon>Clostridiales Family XVII. Incertae Sedis</taxon>
        <taxon>Thermaerobacter</taxon>
    </lineage>
</organism>
<dbReference type="NCBIfam" id="TIGR02669">
    <property type="entry name" value="SpoIID_LytB"/>
    <property type="match status" value="1"/>
</dbReference>
<feature type="domain" description="Sporulation stage II protein D amidase enhancer LytB N-terminal" evidence="3">
    <location>
        <begin position="91"/>
        <end position="178"/>
    </location>
</feature>
<evidence type="ECO:0000259" key="3">
    <source>
        <dbReference type="Pfam" id="PF08486"/>
    </source>
</evidence>
<comment type="caution">
    <text evidence="4">The sequence shown here is derived from an EMBL/GenBank/DDBJ whole genome shotgun (WGS) entry which is preliminary data.</text>
</comment>
<dbReference type="InterPro" id="IPR013693">
    <property type="entry name" value="SpoIID/LytB_N"/>
</dbReference>
<dbReference type="EMBL" id="AENY02000003">
    <property type="protein sequence ID" value="EKP94472.1"/>
    <property type="molecule type" value="Genomic_DNA"/>
</dbReference>
<evidence type="ECO:0000256" key="2">
    <source>
        <dbReference type="SAM" id="SignalP"/>
    </source>
</evidence>
<evidence type="ECO:0000256" key="1">
    <source>
        <dbReference type="SAM" id="MobiDB-lite"/>
    </source>
</evidence>
<proteinExistence type="predicted"/>
<dbReference type="RefSeq" id="WP_006904491.1">
    <property type="nucleotide sequence ID" value="NZ_JH976535.1"/>
</dbReference>
<dbReference type="Proteomes" id="UP000005710">
    <property type="component" value="Unassembled WGS sequence"/>
</dbReference>
<name>K6PNK6_9FIRM</name>
<keyword evidence="5" id="KW-1185">Reference proteome</keyword>
<reference evidence="4" key="2">
    <citation type="submission" date="2012-10" db="EMBL/GenBank/DDBJ databases">
        <title>Improved high-quality draft of Thermaerobacter subterraneus C21, DSM 13965.</title>
        <authorList>
            <consortium name="DOE Joint Genome Institute"/>
            <person name="Eisen J."/>
            <person name="Huntemann M."/>
            <person name="Wei C.-L."/>
            <person name="Han J."/>
            <person name="Detter J.C."/>
            <person name="Han C."/>
            <person name="Tapia R."/>
            <person name="Chen A."/>
            <person name="Kyrpides N."/>
            <person name="Mavromatis K."/>
            <person name="Markowitz V."/>
            <person name="Szeto E."/>
            <person name="Ivanova N."/>
            <person name="Mikhailova N."/>
            <person name="Ovchinnikova G."/>
            <person name="Pagani I."/>
            <person name="Pati A."/>
            <person name="Goodwin L."/>
            <person name="Nordberg H.P."/>
            <person name="Cantor M.N."/>
            <person name="Hua S.X."/>
            <person name="Woyke T."/>
            <person name="Eisen J."/>
            <person name="Klenk H.-P."/>
        </authorList>
    </citation>
    <scope>NUCLEOTIDE SEQUENCE [LARGE SCALE GENOMIC DNA]</scope>
    <source>
        <strain evidence="4">DSM 13965</strain>
    </source>
</reference>
<feature type="compositionally biased region" description="Low complexity" evidence="1">
    <location>
        <begin position="31"/>
        <end position="43"/>
    </location>
</feature>
<dbReference type="STRING" id="867903.ThesuDRAFT_02209"/>
<feature type="region of interest" description="Disordered" evidence="1">
    <location>
        <begin position="31"/>
        <end position="62"/>
    </location>
</feature>
<gene>
    <name evidence="4" type="ORF">ThesuDRAFT_02209</name>
</gene>
<protein>
    <submittedName>
        <fullName evidence="4">SpoIID/LytB domain protein</fullName>
    </submittedName>
</protein>
<feature type="compositionally biased region" description="Gly residues" evidence="1">
    <location>
        <begin position="44"/>
        <end position="57"/>
    </location>
</feature>
<accession>K6PNK6</accession>
<feature type="signal peptide" evidence="2">
    <location>
        <begin position="1"/>
        <end position="20"/>
    </location>
</feature>
<evidence type="ECO:0000313" key="5">
    <source>
        <dbReference type="Proteomes" id="UP000005710"/>
    </source>
</evidence>
<dbReference type="Pfam" id="PF08486">
    <property type="entry name" value="SpoIID"/>
    <property type="match status" value="1"/>
</dbReference>
<keyword evidence="2" id="KW-0732">Signal</keyword>
<sequence length="350" mass="36492">MPPVAAWALVALVLVQALLAAGPAPLAGGPAAKPPLSGARPGAPGTGNDGEGPGTGDGAAAPGRVDAAIARRFAREPQITVFDHAAGGPRAMPMEEYVAHVVAGEAVPSWDADALRAQAVAARTYTVSLLLAGEQSTPRRLYGTDTSTDPAEAQAFNPVVPPPVAAAVQATRGEIVVYDGKPIVALFSACAGDRTAGLRESFPGDDRQAPYLRPVPSPCERAAPDFIRRWSVALTAGELAGVAGVAPSLVQQVSIARRGPSGRAVLVRIGPRLVHAATLRRQIGPNRLKSTYLIEIEPLEGGVWIFRGRGWGHGVGLDQWGAQAMARQGRGYREILAHYYPGTAVVQLYR</sequence>
<evidence type="ECO:0000313" key="4">
    <source>
        <dbReference type="EMBL" id="EKP94472.1"/>
    </source>
</evidence>
<dbReference type="InterPro" id="IPR013486">
    <property type="entry name" value="SpoIID/LytB"/>
</dbReference>
<reference evidence="4" key="1">
    <citation type="submission" date="2010-10" db="EMBL/GenBank/DDBJ databases">
        <authorList>
            <consortium name="US DOE Joint Genome Institute (JGI-PGF)"/>
            <person name="Lucas S."/>
            <person name="Copeland A."/>
            <person name="Lapidus A."/>
            <person name="Bruce D."/>
            <person name="Goodwin L."/>
            <person name="Pitluck S."/>
            <person name="Kyrpides N."/>
            <person name="Mavromatis K."/>
            <person name="Detter J.C."/>
            <person name="Han C."/>
            <person name="Land M."/>
            <person name="Hauser L."/>
            <person name="Markowitz V."/>
            <person name="Cheng J.-F."/>
            <person name="Hugenholtz P."/>
            <person name="Woyke T."/>
            <person name="Wu D."/>
            <person name="Pukall R."/>
            <person name="Wahrenburg C."/>
            <person name="Brambilla E."/>
            <person name="Klenk H.-P."/>
            <person name="Eisen J.A."/>
        </authorList>
    </citation>
    <scope>NUCLEOTIDE SEQUENCE [LARGE SCALE GENOMIC DNA]</scope>
    <source>
        <strain evidence="4">DSM 13965</strain>
    </source>
</reference>
<dbReference type="HOGENOM" id="CLU_021203_1_1_9"/>
<feature type="chain" id="PRO_5039646406" evidence="2">
    <location>
        <begin position="21"/>
        <end position="350"/>
    </location>
</feature>
<dbReference type="GO" id="GO:0030435">
    <property type="term" value="P:sporulation resulting in formation of a cellular spore"/>
    <property type="evidence" value="ECO:0007669"/>
    <property type="project" value="InterPro"/>
</dbReference>
<dbReference type="eggNOG" id="COG2385">
    <property type="taxonomic scope" value="Bacteria"/>
</dbReference>
<dbReference type="AlphaFoldDB" id="K6PNK6"/>